<dbReference type="PANTHER" id="PTHR46512">
    <property type="entry name" value="PEPTIDYLPROLYL ISOMERASE"/>
    <property type="match status" value="1"/>
</dbReference>
<organism evidence="10 11">
    <name type="scientific">Cotesia typhae</name>
    <dbReference type="NCBI Taxonomy" id="2053667"/>
    <lineage>
        <taxon>Eukaryota</taxon>
        <taxon>Metazoa</taxon>
        <taxon>Ecdysozoa</taxon>
        <taxon>Arthropoda</taxon>
        <taxon>Hexapoda</taxon>
        <taxon>Insecta</taxon>
        <taxon>Pterygota</taxon>
        <taxon>Neoptera</taxon>
        <taxon>Endopterygota</taxon>
        <taxon>Hymenoptera</taxon>
        <taxon>Apocrita</taxon>
        <taxon>Ichneumonoidea</taxon>
        <taxon>Braconidae</taxon>
        <taxon>Microgastrinae</taxon>
        <taxon>Cotesia</taxon>
    </lineage>
</organism>
<reference evidence="10" key="2">
    <citation type="submission" date="2021-04" db="EMBL/GenBank/DDBJ databases">
        <title>Genome-wide patterns of bracovirus chromosomal integration into multiple host tissues during parasitism.</title>
        <authorList>
            <person name="Chebbi M.A.C."/>
        </authorList>
    </citation>
    <scope>NUCLEOTIDE SEQUENCE</scope>
    <source>
        <tissue evidence="10">Whole body</tissue>
    </source>
</reference>
<evidence type="ECO:0000256" key="5">
    <source>
        <dbReference type="ARBA" id="ARBA00023110"/>
    </source>
</evidence>
<dbReference type="PROSITE" id="PS50005">
    <property type="entry name" value="TPR"/>
    <property type="match status" value="2"/>
</dbReference>
<dbReference type="Proteomes" id="UP000729913">
    <property type="component" value="Unassembled WGS sequence"/>
</dbReference>
<dbReference type="Pfam" id="PF00254">
    <property type="entry name" value="FKBP_C"/>
    <property type="match status" value="2"/>
</dbReference>
<evidence type="ECO:0000256" key="8">
    <source>
        <dbReference type="PROSITE-ProRule" id="PRU00339"/>
    </source>
</evidence>
<keyword evidence="11" id="KW-1185">Reference proteome</keyword>
<reference evidence="10" key="1">
    <citation type="submission" date="2020-03" db="EMBL/GenBank/DDBJ databases">
        <authorList>
            <person name="Chebbi M.A."/>
            <person name="Drezen J.M."/>
        </authorList>
    </citation>
    <scope>NUCLEOTIDE SEQUENCE</scope>
    <source>
        <tissue evidence="10">Whole body</tissue>
    </source>
</reference>
<protein>
    <recommendedName>
        <fullName evidence="2 7">peptidylprolyl isomerase</fullName>
        <ecNumber evidence="2 7">5.2.1.8</ecNumber>
    </recommendedName>
</protein>
<sequence>MAVDISPNNDGGVLKEILKEGVGEEVPAPGSKVKVHYTGTLLDGTKFDSSKDRGEPFEFDLGEGRVIKAWDIGVATMKKGEVAMLTCDAKYAYGKAGSPPTIPPDATLKFEVEVLDWIGEDLSPNKDASIQRFQIVAGEDQGIVEGLEAALAKFRIGEKSRLVIKSKFAFKKTGNKEFNIPPDADVEYIVEMKSFEKLADVWSMEPETIIEQAKISKEKSTNYFKSGKYHLAIKMSRKVVEYLESDSEFDEKLKPERDQLLLSAYLNLGLFYLMINDNFEAKNACTKALAIDSSNEKALFRRGQALLALSQPEEAKSNFEMVIKIKPNNTAAVKQIAACRDMIQKNRAQEKKLYANMFEKMAKADKQKEEEFLRRQPDVMQGTLGEWGQEERPGGRDATAFEKENPNILMLNANGTDEFKNM</sequence>
<dbReference type="EC" id="5.2.1.8" evidence="2 7"/>
<comment type="caution">
    <text evidence="10">The sequence shown here is derived from an EMBL/GenBank/DDBJ whole genome shotgun (WGS) entry which is preliminary data.</text>
</comment>
<dbReference type="AlphaFoldDB" id="A0A8J5VC15"/>
<comment type="catalytic activity">
    <reaction evidence="1 7">
        <text>[protein]-peptidylproline (omega=180) = [protein]-peptidylproline (omega=0)</text>
        <dbReference type="Rhea" id="RHEA:16237"/>
        <dbReference type="Rhea" id="RHEA-COMP:10747"/>
        <dbReference type="Rhea" id="RHEA-COMP:10748"/>
        <dbReference type="ChEBI" id="CHEBI:83833"/>
        <dbReference type="ChEBI" id="CHEBI:83834"/>
        <dbReference type="EC" id="5.2.1.8"/>
    </reaction>
</comment>
<feature type="domain" description="PPIase FKBP-type" evidence="9">
    <location>
        <begin position="30"/>
        <end position="118"/>
    </location>
</feature>
<dbReference type="EMBL" id="JAAOIC020000023">
    <property type="protein sequence ID" value="KAG8040204.1"/>
    <property type="molecule type" value="Genomic_DNA"/>
</dbReference>
<keyword evidence="5 7" id="KW-0697">Rotamase</keyword>
<proteinExistence type="predicted"/>
<evidence type="ECO:0000256" key="3">
    <source>
        <dbReference type="ARBA" id="ARBA00022737"/>
    </source>
</evidence>
<evidence type="ECO:0000256" key="6">
    <source>
        <dbReference type="ARBA" id="ARBA00023235"/>
    </source>
</evidence>
<dbReference type="FunFam" id="3.10.50.40:FF:000025">
    <property type="entry name" value="Peptidylprolyl isomerase"/>
    <property type="match status" value="1"/>
</dbReference>
<dbReference type="SMART" id="SM00028">
    <property type="entry name" value="TPR"/>
    <property type="match status" value="3"/>
</dbReference>
<feature type="repeat" description="TPR" evidence="8">
    <location>
        <begin position="262"/>
        <end position="295"/>
    </location>
</feature>
<evidence type="ECO:0000256" key="4">
    <source>
        <dbReference type="ARBA" id="ARBA00022803"/>
    </source>
</evidence>
<evidence type="ECO:0000259" key="9">
    <source>
        <dbReference type="PROSITE" id="PS50059"/>
    </source>
</evidence>
<evidence type="ECO:0000256" key="1">
    <source>
        <dbReference type="ARBA" id="ARBA00000971"/>
    </source>
</evidence>
<dbReference type="FunFam" id="1.25.40.10:FF:000008">
    <property type="entry name" value="Peptidylprolyl isomerase"/>
    <property type="match status" value="1"/>
</dbReference>
<evidence type="ECO:0000313" key="11">
    <source>
        <dbReference type="Proteomes" id="UP000729913"/>
    </source>
</evidence>
<keyword evidence="3" id="KW-0677">Repeat</keyword>
<dbReference type="InterPro" id="IPR050754">
    <property type="entry name" value="FKBP4/5/8-like"/>
</dbReference>
<dbReference type="InterPro" id="IPR019734">
    <property type="entry name" value="TPR_rpt"/>
</dbReference>
<evidence type="ECO:0000256" key="7">
    <source>
        <dbReference type="PROSITE-ProRule" id="PRU00277"/>
    </source>
</evidence>
<dbReference type="InterPro" id="IPR001179">
    <property type="entry name" value="PPIase_FKBP_dom"/>
</dbReference>
<dbReference type="GO" id="GO:0003755">
    <property type="term" value="F:peptidyl-prolyl cis-trans isomerase activity"/>
    <property type="evidence" value="ECO:0007669"/>
    <property type="project" value="UniProtKB-KW"/>
</dbReference>
<dbReference type="PROSITE" id="PS50059">
    <property type="entry name" value="FKBP_PPIASE"/>
    <property type="match status" value="2"/>
</dbReference>
<evidence type="ECO:0000313" key="10">
    <source>
        <dbReference type="EMBL" id="KAG8040204.1"/>
    </source>
</evidence>
<feature type="repeat" description="TPR" evidence="8">
    <location>
        <begin position="296"/>
        <end position="329"/>
    </location>
</feature>
<dbReference type="Pfam" id="PF13181">
    <property type="entry name" value="TPR_8"/>
    <property type="match status" value="2"/>
</dbReference>
<gene>
    <name evidence="10" type="ORF">G9C98_000774</name>
</gene>
<feature type="domain" description="PPIase FKBP-type" evidence="9">
    <location>
        <begin position="116"/>
        <end position="196"/>
    </location>
</feature>
<evidence type="ECO:0000256" key="2">
    <source>
        <dbReference type="ARBA" id="ARBA00013194"/>
    </source>
</evidence>
<accession>A0A8J5VC15</accession>
<keyword evidence="4 8" id="KW-0802">TPR repeat</keyword>
<name>A0A8J5VC15_9HYME</name>
<dbReference type="PANTHER" id="PTHR46512:SF9">
    <property type="entry name" value="PEPTIDYLPROLYL ISOMERASE"/>
    <property type="match status" value="1"/>
</dbReference>
<dbReference type="OrthoDB" id="433738at2759"/>
<keyword evidence="6 7" id="KW-0413">Isomerase</keyword>